<dbReference type="InterPro" id="IPR001753">
    <property type="entry name" value="Enoyl-CoA_hydra/iso"/>
</dbReference>
<dbReference type="PANTHER" id="PTHR43684:SF1">
    <property type="entry name" value="ENOYL-COA DELTA ISOMERASE 2"/>
    <property type="match status" value="1"/>
</dbReference>
<dbReference type="SUPFAM" id="SSF52096">
    <property type="entry name" value="ClpP/crotonase"/>
    <property type="match status" value="1"/>
</dbReference>
<dbReference type="Proteomes" id="UP000515788">
    <property type="component" value="Chromosome 8"/>
</dbReference>
<dbReference type="InterPro" id="IPR029045">
    <property type="entry name" value="ClpP/crotonase-like_dom_sf"/>
</dbReference>
<dbReference type="EMBL" id="CP059253">
    <property type="protein sequence ID" value="QLL35027.1"/>
    <property type="molecule type" value="Genomic_DNA"/>
</dbReference>
<keyword evidence="4" id="KW-0576">Peroxisome</keyword>
<dbReference type="CDD" id="cd06558">
    <property type="entry name" value="crotonase-like"/>
    <property type="match status" value="1"/>
</dbReference>
<comment type="subcellular location">
    <subcellularLocation>
        <location evidence="1">Peroxisome</location>
    </subcellularLocation>
</comment>
<gene>
    <name evidence="6" type="ORF">HG536_0H04030</name>
</gene>
<comment type="pathway">
    <text evidence="2">Lipid metabolism; fatty acid beta-oxidation.</text>
</comment>
<dbReference type="GO" id="GO:0005782">
    <property type="term" value="C:peroxisomal matrix"/>
    <property type="evidence" value="ECO:0007669"/>
    <property type="project" value="TreeGrafter"/>
</dbReference>
<evidence type="ECO:0000256" key="2">
    <source>
        <dbReference type="ARBA" id="ARBA00005005"/>
    </source>
</evidence>
<keyword evidence="5" id="KW-0413">Isomerase</keyword>
<dbReference type="AlphaFoldDB" id="A0A7G3ZNE1"/>
<evidence type="ECO:0000313" key="6">
    <source>
        <dbReference type="EMBL" id="QLL35027.1"/>
    </source>
</evidence>
<sequence length="274" mass="31065">MAGDNSSERIKYFVDGPFFVIRLCDPGSLNALNGNDYLYLAELLEKSERNSDVYFTVLQSSGRFFSSGADFQSISKAQETKTSEPELNKWLAYFVSRNVYVTDMFARHSKILICCMNGPAIGLSAALCALCDIVYSMNDKVYLLFPFSSIGLVTEGATSVTLPMKLGSSWTFESLLFSSPIRFDKLDGTIVAKNYEMDNVEKFNDAVLEELKSKIKPLYLPTLPDIKKLLRERYSQELSRANSVEVNDAIKYWVRGIPQRSFKQLSQKQRKHKL</sequence>
<dbReference type="Gene3D" id="3.90.226.10">
    <property type="entry name" value="2-enoyl-CoA Hydratase, Chain A, domain 1"/>
    <property type="match status" value="1"/>
</dbReference>
<name>A0A7G3ZNE1_9SACH</name>
<organism evidence="6 7">
    <name type="scientific">Torulaspora globosa</name>
    <dbReference type="NCBI Taxonomy" id="48254"/>
    <lineage>
        <taxon>Eukaryota</taxon>
        <taxon>Fungi</taxon>
        <taxon>Dikarya</taxon>
        <taxon>Ascomycota</taxon>
        <taxon>Saccharomycotina</taxon>
        <taxon>Saccharomycetes</taxon>
        <taxon>Saccharomycetales</taxon>
        <taxon>Saccharomycetaceae</taxon>
        <taxon>Torulaspora</taxon>
    </lineage>
</organism>
<evidence type="ECO:0000313" key="7">
    <source>
        <dbReference type="Proteomes" id="UP000515788"/>
    </source>
</evidence>
<dbReference type="RefSeq" id="XP_037141701.1">
    <property type="nucleotide sequence ID" value="XM_037285805.1"/>
</dbReference>
<keyword evidence="7" id="KW-1185">Reference proteome</keyword>
<comment type="similarity">
    <text evidence="3">Belongs to the enoyl-CoA hydratase/isomerase family.</text>
</comment>
<evidence type="ECO:0000256" key="5">
    <source>
        <dbReference type="ARBA" id="ARBA00023235"/>
    </source>
</evidence>
<proteinExistence type="inferred from homology"/>
<dbReference type="GO" id="GO:0006635">
    <property type="term" value="P:fatty acid beta-oxidation"/>
    <property type="evidence" value="ECO:0007669"/>
    <property type="project" value="TreeGrafter"/>
</dbReference>
<evidence type="ECO:0000256" key="1">
    <source>
        <dbReference type="ARBA" id="ARBA00004275"/>
    </source>
</evidence>
<protein>
    <recommendedName>
        <fullName evidence="8">3-hydroxyisobutyryl-CoA hydrolase, mitochondrial</fullName>
    </recommendedName>
</protein>
<dbReference type="KEGG" id="tgb:HG536_0H04030"/>
<reference evidence="6 7" key="1">
    <citation type="submission" date="2020-06" db="EMBL/GenBank/DDBJ databases">
        <title>The yeast mating-type switching endonuclease HO is a domesticated member of an unorthodox homing genetic element family.</title>
        <authorList>
            <person name="Coughlan A.Y."/>
            <person name="Lombardi L."/>
            <person name="Braun-Galleani S."/>
            <person name="Martos A.R."/>
            <person name="Galeote V."/>
            <person name="Bigey F."/>
            <person name="Dequin S."/>
            <person name="Byrne K.P."/>
            <person name="Wolfe K.H."/>
        </authorList>
    </citation>
    <scope>NUCLEOTIDE SEQUENCE [LARGE SCALE GENOMIC DNA]</scope>
    <source>
        <strain evidence="6 7">CBS764</strain>
    </source>
</reference>
<dbReference type="Pfam" id="PF00378">
    <property type="entry name" value="ECH_1"/>
    <property type="match status" value="1"/>
</dbReference>
<evidence type="ECO:0008006" key="8">
    <source>
        <dbReference type="Google" id="ProtNLM"/>
    </source>
</evidence>
<dbReference type="InterPro" id="IPR051053">
    <property type="entry name" value="ECH/Chromodomain_protein"/>
</dbReference>
<dbReference type="GeneID" id="59328293"/>
<dbReference type="GO" id="GO:0004165">
    <property type="term" value="F:delta(3)-delta(2)-enoyl-CoA isomerase activity"/>
    <property type="evidence" value="ECO:0007669"/>
    <property type="project" value="UniProtKB-ARBA"/>
</dbReference>
<dbReference type="OrthoDB" id="2018133at2759"/>
<dbReference type="FunFam" id="3.90.226.10:FF:000048">
    <property type="entry name" value="3,2-trans-enoyl-CoA isomerase"/>
    <property type="match status" value="1"/>
</dbReference>
<accession>A0A7G3ZNE1</accession>
<dbReference type="PANTHER" id="PTHR43684">
    <property type="match status" value="1"/>
</dbReference>
<evidence type="ECO:0000256" key="3">
    <source>
        <dbReference type="ARBA" id="ARBA00005254"/>
    </source>
</evidence>
<evidence type="ECO:0000256" key="4">
    <source>
        <dbReference type="ARBA" id="ARBA00023140"/>
    </source>
</evidence>